<reference evidence="3" key="1">
    <citation type="submission" date="2012-08" db="EMBL/GenBank/DDBJ databases">
        <title>The Genome Sequence of Wuchereria bancrofti.</title>
        <authorList>
            <person name="Nutman T.B."/>
            <person name="Fink D.L."/>
            <person name="Russ C."/>
            <person name="Young S."/>
            <person name="Zeng Q."/>
            <person name="Koehrsen M."/>
            <person name="Alvarado L."/>
            <person name="Berlin A."/>
            <person name="Chapman S.B."/>
            <person name="Chen Z."/>
            <person name="Freedman E."/>
            <person name="Gellesch M."/>
            <person name="Goldberg J."/>
            <person name="Griggs A."/>
            <person name="Gujja S."/>
            <person name="Heilman E.R."/>
            <person name="Heiman D."/>
            <person name="Hepburn T."/>
            <person name="Howarth C."/>
            <person name="Jen D."/>
            <person name="Larson L."/>
            <person name="Lewis B."/>
            <person name="Mehta T."/>
            <person name="Park D."/>
            <person name="Pearson M."/>
            <person name="Roberts A."/>
            <person name="Saif S."/>
            <person name="Shea T."/>
            <person name="Shenoy N."/>
            <person name="Sisk P."/>
            <person name="Stolte C."/>
            <person name="Sykes S."/>
            <person name="Walk T."/>
            <person name="White J."/>
            <person name="Yandava C."/>
            <person name="Haas B."/>
            <person name="Henn M.R."/>
            <person name="Nusbaum C."/>
            <person name="Birren B."/>
        </authorList>
    </citation>
    <scope>NUCLEOTIDE SEQUENCE [LARGE SCALE GENOMIC DNA]</scope>
    <source>
        <strain evidence="3">NA</strain>
    </source>
</reference>
<feature type="compositionally biased region" description="Basic and acidic residues" evidence="1">
    <location>
        <begin position="55"/>
        <end position="66"/>
    </location>
</feature>
<name>J9BJL3_WUCBA</name>
<gene>
    <name evidence="2" type="ORF">WUBG_01509</name>
</gene>
<accession>J9BJL3</accession>
<evidence type="ECO:0000256" key="1">
    <source>
        <dbReference type="SAM" id="MobiDB-lite"/>
    </source>
</evidence>
<dbReference type="EMBL" id="ADBV01000345">
    <property type="protein sequence ID" value="EJW87580.1"/>
    <property type="molecule type" value="Genomic_DNA"/>
</dbReference>
<organism evidence="2 3">
    <name type="scientific">Wuchereria bancrofti</name>
    <dbReference type="NCBI Taxonomy" id="6293"/>
    <lineage>
        <taxon>Eukaryota</taxon>
        <taxon>Metazoa</taxon>
        <taxon>Ecdysozoa</taxon>
        <taxon>Nematoda</taxon>
        <taxon>Chromadorea</taxon>
        <taxon>Rhabditida</taxon>
        <taxon>Spirurina</taxon>
        <taxon>Spiruromorpha</taxon>
        <taxon>Filarioidea</taxon>
        <taxon>Onchocercidae</taxon>
        <taxon>Wuchereria</taxon>
    </lineage>
</organism>
<dbReference type="Proteomes" id="UP000004810">
    <property type="component" value="Unassembled WGS sequence"/>
</dbReference>
<proteinExistence type="predicted"/>
<protein>
    <submittedName>
        <fullName evidence="2">Uncharacterized protein</fullName>
    </submittedName>
</protein>
<dbReference type="AlphaFoldDB" id="J9BJL3"/>
<sequence>MGRMQPNISLFLKCEIRLPPFNLYLSLYKVPLSIQSSSHSNKLPITTNSSNQEPPLRHPEISRKSSSETNQISARTSERFSENIRVKFEQTMCEKFSSLFYEAVSEVVVEWVVWRGSEAW</sequence>
<evidence type="ECO:0000313" key="3">
    <source>
        <dbReference type="Proteomes" id="UP000004810"/>
    </source>
</evidence>
<feature type="region of interest" description="Disordered" evidence="1">
    <location>
        <begin position="38"/>
        <end position="79"/>
    </location>
</feature>
<evidence type="ECO:0000313" key="2">
    <source>
        <dbReference type="EMBL" id="EJW87580.1"/>
    </source>
</evidence>
<comment type="caution">
    <text evidence="2">The sequence shown here is derived from an EMBL/GenBank/DDBJ whole genome shotgun (WGS) entry which is preliminary data.</text>
</comment>
<feature type="compositionally biased region" description="Polar residues" evidence="1">
    <location>
        <begin position="38"/>
        <end position="53"/>
    </location>
</feature>